<evidence type="ECO:0000256" key="2">
    <source>
        <dbReference type="ARBA" id="ARBA00004308"/>
    </source>
</evidence>
<evidence type="ECO:0000256" key="5">
    <source>
        <dbReference type="ARBA" id="ARBA00022692"/>
    </source>
</evidence>
<keyword evidence="7" id="KW-0472">Membrane</keyword>
<evidence type="ECO:0000313" key="9">
    <source>
        <dbReference type="EMBL" id="MCB7480617.1"/>
    </source>
</evidence>
<dbReference type="Gene3D" id="3.90.1480.20">
    <property type="entry name" value="Glycosyl transferase family 29"/>
    <property type="match status" value="1"/>
</dbReference>
<dbReference type="Proteomes" id="UP001139414">
    <property type="component" value="Unassembled WGS sequence"/>
</dbReference>
<keyword evidence="3 9" id="KW-0328">Glycosyltransferase</keyword>
<evidence type="ECO:0000256" key="6">
    <source>
        <dbReference type="ARBA" id="ARBA00022989"/>
    </source>
</evidence>
<accession>A0A9X1LHT3</accession>
<evidence type="ECO:0000256" key="1">
    <source>
        <dbReference type="ARBA" id="ARBA00004167"/>
    </source>
</evidence>
<evidence type="ECO:0000256" key="3">
    <source>
        <dbReference type="ARBA" id="ARBA00022676"/>
    </source>
</evidence>
<dbReference type="GO" id="GO:0012505">
    <property type="term" value="C:endomembrane system"/>
    <property type="evidence" value="ECO:0007669"/>
    <property type="project" value="UniProtKB-SubCell"/>
</dbReference>
<dbReference type="GO" id="GO:0016020">
    <property type="term" value="C:membrane"/>
    <property type="evidence" value="ECO:0007669"/>
    <property type="project" value="UniProtKB-SubCell"/>
</dbReference>
<dbReference type="EC" id="2.4.-.-" evidence="9"/>
<dbReference type="Pfam" id="PF00777">
    <property type="entry name" value="Glyco_transf_29"/>
    <property type="match status" value="1"/>
</dbReference>
<name>A0A9X1LHT3_9FLAO</name>
<gene>
    <name evidence="9" type="ORF">LGQ90_05000</name>
</gene>
<comment type="subcellular location">
    <subcellularLocation>
        <location evidence="2">Endomembrane system</location>
    </subcellularLocation>
    <subcellularLocation>
        <location evidence="1">Membrane</location>
        <topology evidence="1">Single-pass membrane protein</topology>
    </subcellularLocation>
</comment>
<protein>
    <submittedName>
        <fullName evidence="9">Glycosyltransferase family 29 protein</fullName>
        <ecNumber evidence="9">2.4.-.-</ecNumber>
    </submittedName>
</protein>
<dbReference type="EMBL" id="JAJBZG010000002">
    <property type="protein sequence ID" value="MCB7480617.1"/>
    <property type="molecule type" value="Genomic_DNA"/>
</dbReference>
<dbReference type="AlphaFoldDB" id="A0A9X1LHT3"/>
<proteinExistence type="predicted"/>
<keyword evidence="6" id="KW-1133">Transmembrane helix</keyword>
<dbReference type="InterPro" id="IPR001675">
    <property type="entry name" value="Glyco_trans_29"/>
</dbReference>
<organism evidence="9 10">
    <name type="scientific">Christiangramia sediminis</name>
    <dbReference type="NCBI Taxonomy" id="2881336"/>
    <lineage>
        <taxon>Bacteria</taxon>
        <taxon>Pseudomonadati</taxon>
        <taxon>Bacteroidota</taxon>
        <taxon>Flavobacteriia</taxon>
        <taxon>Flavobacteriales</taxon>
        <taxon>Flavobacteriaceae</taxon>
        <taxon>Christiangramia</taxon>
    </lineage>
</organism>
<evidence type="ECO:0000256" key="7">
    <source>
        <dbReference type="ARBA" id="ARBA00023136"/>
    </source>
</evidence>
<keyword evidence="8" id="KW-0325">Glycoprotein</keyword>
<evidence type="ECO:0000313" key="10">
    <source>
        <dbReference type="Proteomes" id="UP001139414"/>
    </source>
</evidence>
<evidence type="ECO:0000256" key="4">
    <source>
        <dbReference type="ARBA" id="ARBA00022679"/>
    </source>
</evidence>
<evidence type="ECO:0000256" key="8">
    <source>
        <dbReference type="ARBA" id="ARBA00023180"/>
    </source>
</evidence>
<keyword evidence="10" id="KW-1185">Reference proteome</keyword>
<reference evidence="9" key="1">
    <citation type="submission" date="2021-10" db="EMBL/GenBank/DDBJ databases">
        <title>Gramella sp. ASW11-100T, isolated from marine sediment.</title>
        <authorList>
            <person name="Xia C."/>
        </authorList>
    </citation>
    <scope>NUCLEOTIDE SEQUENCE</scope>
    <source>
        <strain evidence="9">ASW11-100</strain>
    </source>
</reference>
<sequence length="251" mass="29320">MLNKLTRVPRSIVGLCLMLLRVKIFKPEKLFTEKSVAIVGPADSAYDMENGFFIDQFDYVIRINKAITTWKSHNEKFLGKRTDVLIHSFLESDFTGGGPIDFDLFQKHNVKYLVNAKHDITNHRNVFNVYKKYLKWNRIYILQKSMAKKCEELFDGYGPTNGFRAIHMVLNSKPKKVFITGFTFYKTPYADGYRDQLKDMEVNSKHMKERGAHNPEIEFSNFLKLIRNSDAELIYDSKLKIIVEENLNSQK</sequence>
<dbReference type="GO" id="GO:0008373">
    <property type="term" value="F:sialyltransferase activity"/>
    <property type="evidence" value="ECO:0007669"/>
    <property type="project" value="InterPro"/>
</dbReference>
<keyword evidence="5" id="KW-0812">Transmembrane</keyword>
<dbReference type="RefSeq" id="WP_229338798.1">
    <property type="nucleotide sequence ID" value="NZ_JAJBZG010000002.1"/>
</dbReference>
<dbReference type="InterPro" id="IPR038578">
    <property type="entry name" value="GT29-like_sf"/>
</dbReference>
<keyword evidence="4 9" id="KW-0808">Transferase</keyword>
<comment type="caution">
    <text evidence="9">The sequence shown here is derived from an EMBL/GenBank/DDBJ whole genome shotgun (WGS) entry which is preliminary data.</text>
</comment>